<dbReference type="STRING" id="6293.A0A1I8F0N7"/>
<organism evidence="1">
    <name type="scientific">Wuchereria bancrofti</name>
    <dbReference type="NCBI Taxonomy" id="6293"/>
    <lineage>
        <taxon>Eukaryota</taxon>
        <taxon>Metazoa</taxon>
        <taxon>Ecdysozoa</taxon>
        <taxon>Nematoda</taxon>
        <taxon>Chromadorea</taxon>
        <taxon>Rhabditida</taxon>
        <taxon>Spirurina</taxon>
        <taxon>Spiruromorpha</taxon>
        <taxon>Filarioidea</taxon>
        <taxon>Onchocercidae</taxon>
        <taxon>Wuchereria</taxon>
    </lineage>
</organism>
<dbReference type="WBParaSite" id="maker-PairedContig_987-snap-gene-1.16-mRNA-1">
    <property type="protein sequence ID" value="maker-PairedContig_987-snap-gene-1.16-mRNA-1"/>
    <property type="gene ID" value="maker-PairedContig_987-snap-gene-1.16"/>
</dbReference>
<sequence length="76" mass="8854">MQIEDKLEISIGNLICKDERSTIYKATRYFTKKGFIKTITEQPIVLEEMDDCTAAIIDDLFRELHIVCTIRHQIGH</sequence>
<reference evidence="1" key="1">
    <citation type="submission" date="2016-11" db="UniProtKB">
        <authorList>
            <consortium name="WormBaseParasite"/>
        </authorList>
    </citation>
    <scope>IDENTIFICATION</scope>
    <source>
        <strain evidence="1">pt0022</strain>
    </source>
</reference>
<accession>A0A1I8F0N7</accession>
<evidence type="ECO:0000313" key="1">
    <source>
        <dbReference type="WBParaSite" id="maker-PairedContig_987-snap-gene-1.16-mRNA-1"/>
    </source>
</evidence>
<protein>
    <submittedName>
        <fullName evidence="1">Uncharacterized protein</fullName>
    </submittedName>
</protein>
<dbReference type="AlphaFoldDB" id="A0A1I8F0N7"/>
<proteinExistence type="predicted"/>
<name>A0A1I8F0N7_WUCBA</name>